<evidence type="ECO:0000259" key="1">
    <source>
        <dbReference type="PROSITE" id="PS51934"/>
    </source>
</evidence>
<dbReference type="eggNOG" id="ENOG5033HQK">
    <property type="taxonomic scope" value="Bacteria"/>
</dbReference>
<dbReference type="RefSeq" id="WP_012279107.1">
    <property type="nucleotide sequence ID" value="NC_010334.1"/>
</dbReference>
<reference evidence="2" key="1">
    <citation type="submission" date="2008-01" db="EMBL/GenBank/DDBJ databases">
        <title>Complete sequence of Shewanella halifaxensis HAW-EB4.</title>
        <authorList>
            <consortium name="US DOE Joint Genome Institute"/>
            <person name="Copeland A."/>
            <person name="Lucas S."/>
            <person name="Lapidus A."/>
            <person name="Glavina del Rio T."/>
            <person name="Dalin E."/>
            <person name="Tice H."/>
            <person name="Bruce D."/>
            <person name="Goodwin L."/>
            <person name="Pitluck S."/>
            <person name="Sims D."/>
            <person name="Brettin T."/>
            <person name="Detter J.C."/>
            <person name="Han C."/>
            <person name="Kuske C.R."/>
            <person name="Schmutz J."/>
            <person name="Larimer F."/>
            <person name="Land M."/>
            <person name="Hauser L."/>
            <person name="Kyrpides N."/>
            <person name="Kim E."/>
            <person name="Zhao J.-S."/>
            <person name="Richardson P."/>
        </authorList>
    </citation>
    <scope>NUCLEOTIDE SEQUENCE [LARGE SCALE GENOMIC DNA]</scope>
    <source>
        <strain evidence="2">HAW-EB4</strain>
    </source>
</reference>
<evidence type="ECO:0000313" key="2">
    <source>
        <dbReference type="EMBL" id="ABZ78590.1"/>
    </source>
</evidence>
<dbReference type="Pfam" id="PF04970">
    <property type="entry name" value="LRAT"/>
    <property type="match status" value="1"/>
</dbReference>
<dbReference type="EMBL" id="CP000931">
    <property type="protein sequence ID" value="ABZ78590.1"/>
    <property type="molecule type" value="Genomic_DNA"/>
</dbReference>
<evidence type="ECO:0000313" key="3">
    <source>
        <dbReference type="Proteomes" id="UP000001317"/>
    </source>
</evidence>
<dbReference type="InterPro" id="IPR038765">
    <property type="entry name" value="Papain-like_cys_pep_sf"/>
</dbReference>
<dbReference type="Proteomes" id="UP000001317">
    <property type="component" value="Chromosome"/>
</dbReference>
<dbReference type="SUPFAM" id="SSF54001">
    <property type="entry name" value="Cysteine proteinases"/>
    <property type="match status" value="1"/>
</dbReference>
<protein>
    <recommendedName>
        <fullName evidence="1">LRAT domain-containing protein</fullName>
    </recommendedName>
</protein>
<dbReference type="HOGENOM" id="CLU_1675442_0_0_6"/>
<sequence length="160" mass="17303">MNNNLKPGSLLFRSKGIVEHVGVYLGGDRVIHSSPETGVKVVLIKEFCKGKAIKVQNVEDLDVETLSTRIETIFAGSTEYCLTSRNCQHIANYLIHGTPVSPQLRWALLGGVLGSLFATYRGSNSMLYLAGGALLGCLVYSGSLKYDLLLNENEIGSAIL</sequence>
<dbReference type="PROSITE" id="PS51934">
    <property type="entry name" value="LRAT"/>
    <property type="match status" value="1"/>
</dbReference>
<gene>
    <name evidence="2" type="ordered locus">Shal_4050</name>
</gene>
<organism evidence="2 3">
    <name type="scientific">Shewanella halifaxensis (strain HAW-EB4)</name>
    <dbReference type="NCBI Taxonomy" id="458817"/>
    <lineage>
        <taxon>Bacteria</taxon>
        <taxon>Pseudomonadati</taxon>
        <taxon>Pseudomonadota</taxon>
        <taxon>Gammaproteobacteria</taxon>
        <taxon>Alteromonadales</taxon>
        <taxon>Shewanellaceae</taxon>
        <taxon>Shewanella</taxon>
    </lineage>
</organism>
<keyword evidence="3" id="KW-1185">Reference proteome</keyword>
<dbReference type="AlphaFoldDB" id="B0TKK4"/>
<dbReference type="Gene3D" id="3.90.1720.10">
    <property type="entry name" value="endopeptidase domain like (from Nostoc punctiforme)"/>
    <property type="match status" value="1"/>
</dbReference>
<proteinExistence type="predicted"/>
<dbReference type="InterPro" id="IPR007053">
    <property type="entry name" value="LRAT_dom"/>
</dbReference>
<accession>B0TKK4</accession>
<dbReference type="OrthoDB" id="9812095at2"/>
<feature type="domain" description="LRAT" evidence="1">
    <location>
        <begin position="10"/>
        <end position="103"/>
    </location>
</feature>
<dbReference type="KEGG" id="shl:Shal_4050"/>
<dbReference type="STRING" id="458817.Shal_4050"/>
<name>B0TKK4_SHEHH</name>